<comment type="cofactor">
    <cofactor evidence="2">
        <name>pyrroloquinoline quinone</name>
        <dbReference type="ChEBI" id="CHEBI:58442"/>
    </cofactor>
</comment>
<evidence type="ECO:0000259" key="14">
    <source>
        <dbReference type="PROSITE" id="PS51007"/>
    </source>
</evidence>
<keyword evidence="7" id="KW-0106">Calcium</keyword>
<evidence type="ECO:0000256" key="4">
    <source>
        <dbReference type="ARBA" id="ARBA00022617"/>
    </source>
</evidence>
<evidence type="ECO:0000256" key="5">
    <source>
        <dbReference type="ARBA" id="ARBA00022723"/>
    </source>
</evidence>
<evidence type="ECO:0000256" key="13">
    <source>
        <dbReference type="SAM" id="SignalP"/>
    </source>
</evidence>
<dbReference type="Gene3D" id="2.140.10.10">
    <property type="entry name" value="Quinoprotein alcohol dehydrogenase-like superfamily"/>
    <property type="match status" value="1"/>
</dbReference>
<keyword evidence="8" id="KW-0634">PQQ</keyword>
<feature type="domain" description="Cytochrome c" evidence="14">
    <location>
        <begin position="612"/>
        <end position="690"/>
    </location>
</feature>
<keyword evidence="10 12" id="KW-0408">Iron</keyword>
<dbReference type="InterPro" id="IPR018391">
    <property type="entry name" value="PQQ_b-propeller_rpt"/>
</dbReference>
<dbReference type="PROSITE" id="PS51007">
    <property type="entry name" value="CYTC"/>
    <property type="match status" value="1"/>
</dbReference>
<feature type="signal peptide" evidence="13">
    <location>
        <begin position="1"/>
        <end position="26"/>
    </location>
</feature>
<evidence type="ECO:0000256" key="11">
    <source>
        <dbReference type="ARBA" id="ARBA00023157"/>
    </source>
</evidence>
<dbReference type="Proteomes" id="UP001059950">
    <property type="component" value="Chromosome"/>
</dbReference>
<keyword evidence="9" id="KW-0560">Oxidoreductase</keyword>
<dbReference type="PANTHER" id="PTHR32303">
    <property type="entry name" value="QUINOPROTEIN ALCOHOL DEHYDROGENASE (CYTOCHROME C)"/>
    <property type="match status" value="1"/>
</dbReference>
<dbReference type="SMART" id="SM00564">
    <property type="entry name" value="PQQ"/>
    <property type="match status" value="4"/>
</dbReference>
<dbReference type="NCBIfam" id="TIGR03075">
    <property type="entry name" value="PQQ_enz_alc_DH"/>
    <property type="match status" value="1"/>
</dbReference>
<dbReference type="InterPro" id="IPR009056">
    <property type="entry name" value="Cyt_c-like_dom"/>
</dbReference>
<dbReference type="SUPFAM" id="SSF46626">
    <property type="entry name" value="Cytochrome c"/>
    <property type="match status" value="1"/>
</dbReference>
<dbReference type="InterPro" id="IPR017512">
    <property type="entry name" value="PQQ_MeOH/EtOH_DH"/>
</dbReference>
<dbReference type="InterPro" id="IPR036909">
    <property type="entry name" value="Cyt_c-like_dom_sf"/>
</dbReference>
<keyword evidence="16" id="KW-1185">Reference proteome</keyword>
<evidence type="ECO:0000256" key="9">
    <source>
        <dbReference type="ARBA" id="ARBA00023002"/>
    </source>
</evidence>
<dbReference type="PROSITE" id="PS00364">
    <property type="entry name" value="BACTERIAL_PQQ_2"/>
    <property type="match status" value="1"/>
</dbReference>
<evidence type="ECO:0000256" key="10">
    <source>
        <dbReference type="ARBA" id="ARBA00023004"/>
    </source>
</evidence>
<dbReference type="Pfam" id="PF13442">
    <property type="entry name" value="Cytochrome_CBB3"/>
    <property type="match status" value="1"/>
</dbReference>
<evidence type="ECO:0000256" key="3">
    <source>
        <dbReference type="ARBA" id="ARBA00008156"/>
    </source>
</evidence>
<keyword evidence="11" id="KW-1015">Disulfide bond</keyword>
<evidence type="ECO:0000256" key="7">
    <source>
        <dbReference type="ARBA" id="ARBA00022837"/>
    </source>
</evidence>
<evidence type="ECO:0000256" key="8">
    <source>
        <dbReference type="ARBA" id="ARBA00022891"/>
    </source>
</evidence>
<dbReference type="SUPFAM" id="SSF50998">
    <property type="entry name" value="Quinoprotein alcohol dehydrogenase-like"/>
    <property type="match status" value="1"/>
</dbReference>
<accession>A0ABY5GXF2</accession>
<organism evidence="15 16">
    <name type="scientific">Amphritea atlantica</name>
    <dbReference type="NCBI Taxonomy" id="355243"/>
    <lineage>
        <taxon>Bacteria</taxon>
        <taxon>Pseudomonadati</taxon>
        <taxon>Pseudomonadota</taxon>
        <taxon>Gammaproteobacteria</taxon>
        <taxon>Oceanospirillales</taxon>
        <taxon>Oceanospirillaceae</taxon>
        <taxon>Amphritea</taxon>
    </lineage>
</organism>
<comment type="cofactor">
    <cofactor evidence="1">
        <name>Ca(2+)</name>
        <dbReference type="ChEBI" id="CHEBI:29108"/>
    </cofactor>
</comment>
<feature type="chain" id="PRO_5045818286" evidence="13">
    <location>
        <begin position="27"/>
        <end position="704"/>
    </location>
</feature>
<sequence>MRFSKQLLPLMLGALCVMPLMSKVQAAANVDGNRISHADKEPGNWMSHGRDYSEQRFSPLAQINKDTVSDLGLSWSYKFDSTRGLEATPLVIDGTLYVTGNWSVVYAFDAVTGELKWTFDPRINKGDVGPKLCCDAVNRGVAAWDGKIFVGTLDGRLIAIDAETGQQQWSTQTTEKGKYYSITGAPRVVKGKVLIGNGGAEFGVRGYFSAYDADSGKMLWRFYTVPDNPANETDPTMIEISKTWSGEWWKLGGGGTAWDSMAYDPELDLLYVGIGNGSPWNRELRSEGKGDNLFLSSIVAVRPDTGEYVWHYQTTPGEEWDYTATQHMILADIKLNGKTRKVIMQAPKNGFFYVLDRQTGEFISAENYVTVNWADGIDAKTGRPDIKPEARYSTAAKAFLALPSPFGGHNWQPMSFNPNTGLVYLPTREMAFPYIADGDFKAKDLAVNLGVSLLAASMPEDPAVRKAVKAATKGRLVAWDPVAQKEVWGVDMPVPWNGGTLSTAGDLLFQGNAKGNFVAYDAKTGEQKWSFFSQTGIVAAPMTYSVNGEQYVAVMAGWGGAVPLVVGELVSEAVKTNTNRLLVFKLGGDKALPVLNVKPRQLSLPEMTASVEDVEQGKALYHTYCGGCHGDGAVSGGVVPDLRYASADTFGFWEAIVVNGLKAKNGMASFKSVLSVEQADAIKAYVIKRGYDQQRALAAANDSK</sequence>
<dbReference type="Gene3D" id="1.10.760.10">
    <property type="entry name" value="Cytochrome c-like domain"/>
    <property type="match status" value="1"/>
</dbReference>
<evidence type="ECO:0000256" key="2">
    <source>
        <dbReference type="ARBA" id="ARBA00001931"/>
    </source>
</evidence>
<keyword evidence="6 13" id="KW-0732">Signal</keyword>
<name>A0ABY5GXF2_9GAMM</name>
<dbReference type="InterPro" id="IPR002372">
    <property type="entry name" value="PQQ_rpt_dom"/>
</dbReference>
<comment type="similarity">
    <text evidence="3">Belongs to the bacterial PQQ dehydrogenase family.</text>
</comment>
<dbReference type="CDD" id="cd10279">
    <property type="entry name" value="PQQ_ADH_II"/>
    <property type="match status" value="1"/>
</dbReference>
<evidence type="ECO:0000256" key="6">
    <source>
        <dbReference type="ARBA" id="ARBA00022729"/>
    </source>
</evidence>
<evidence type="ECO:0000256" key="12">
    <source>
        <dbReference type="PROSITE-ProRule" id="PRU00433"/>
    </source>
</evidence>
<dbReference type="EMBL" id="CP073344">
    <property type="protein sequence ID" value="UTW04696.1"/>
    <property type="molecule type" value="Genomic_DNA"/>
</dbReference>
<protein>
    <submittedName>
        <fullName evidence="15">PQQ-dependent dehydrogenase, methanol/ethanol family</fullName>
    </submittedName>
</protein>
<keyword evidence="4 12" id="KW-0349">Heme</keyword>
<keyword evidence="5 12" id="KW-0479">Metal-binding</keyword>
<gene>
    <name evidence="15" type="ORF">KDX31_06755</name>
</gene>
<dbReference type="InterPro" id="IPR001479">
    <property type="entry name" value="Quinoprotein_DH_CS"/>
</dbReference>
<dbReference type="InterPro" id="IPR011047">
    <property type="entry name" value="Quinoprotein_ADH-like_sf"/>
</dbReference>
<proteinExistence type="inferred from homology"/>
<evidence type="ECO:0000256" key="1">
    <source>
        <dbReference type="ARBA" id="ARBA00001913"/>
    </source>
</evidence>
<evidence type="ECO:0000313" key="15">
    <source>
        <dbReference type="EMBL" id="UTW04696.1"/>
    </source>
</evidence>
<dbReference type="Pfam" id="PF01011">
    <property type="entry name" value="PQQ"/>
    <property type="match status" value="2"/>
</dbReference>
<evidence type="ECO:0000313" key="16">
    <source>
        <dbReference type="Proteomes" id="UP001059950"/>
    </source>
</evidence>
<reference evidence="15" key="1">
    <citation type="submission" date="2021-04" db="EMBL/GenBank/DDBJ databases">
        <title>Oceanospirillales bacteria with DddD are important DMSP degraders in coastal seawater.</title>
        <authorList>
            <person name="Liu J."/>
        </authorList>
    </citation>
    <scope>NUCLEOTIDE SEQUENCE</scope>
    <source>
        <strain evidence="15">GY6</strain>
    </source>
</reference>